<evidence type="ECO:0000313" key="1">
    <source>
        <dbReference type="EMBL" id="MRW95750.1"/>
    </source>
</evidence>
<evidence type="ECO:0000313" key="2">
    <source>
        <dbReference type="Proteomes" id="UP000443423"/>
    </source>
</evidence>
<protein>
    <submittedName>
        <fullName evidence="1">Uncharacterized protein</fullName>
    </submittedName>
</protein>
<name>A0A6A8G3J0_9EURY</name>
<dbReference type="EMBL" id="WKJQ01000001">
    <property type="protein sequence ID" value="MRW95750.1"/>
    <property type="molecule type" value="Genomic_DNA"/>
</dbReference>
<gene>
    <name evidence="1" type="ORF">GJR99_04055</name>
</gene>
<dbReference type="AlphaFoldDB" id="A0A6A8G3J0"/>
<reference evidence="1 2" key="1">
    <citation type="submission" date="2019-11" db="EMBL/GenBank/DDBJ databases">
        <title>Whole genome sequence of Haloferax sp. MBLA0078.</title>
        <authorList>
            <person name="Seo M.-J."/>
            <person name="Cho E.-S."/>
        </authorList>
    </citation>
    <scope>NUCLEOTIDE SEQUENCE [LARGE SCALE GENOMIC DNA]</scope>
    <source>
        <strain evidence="1 2">MBLA0078</strain>
    </source>
</reference>
<keyword evidence="2" id="KW-1185">Reference proteome</keyword>
<accession>A0A6A8G3J0</accession>
<proteinExistence type="predicted"/>
<organism evidence="1 2">
    <name type="scientific">Haloferax marinum</name>
    <dbReference type="NCBI Taxonomy" id="2666143"/>
    <lineage>
        <taxon>Archaea</taxon>
        <taxon>Methanobacteriati</taxon>
        <taxon>Methanobacteriota</taxon>
        <taxon>Stenosarchaea group</taxon>
        <taxon>Halobacteria</taxon>
        <taxon>Halobacteriales</taxon>
        <taxon>Haloferacaceae</taxon>
        <taxon>Haloferax</taxon>
    </lineage>
</organism>
<dbReference type="RefSeq" id="WP_151109531.1">
    <property type="nucleotide sequence ID" value="NZ_WKJQ01000001.1"/>
</dbReference>
<dbReference type="Proteomes" id="UP000443423">
    <property type="component" value="Unassembled WGS sequence"/>
</dbReference>
<dbReference type="PROSITE" id="PS51257">
    <property type="entry name" value="PROKAR_LIPOPROTEIN"/>
    <property type="match status" value="1"/>
</dbReference>
<sequence length="139" mass="15388">MSLPTRRRFLQAGFLTASVGSSGCLGLFESYPQTGLLLVNWGGEQPRTVVVRVTDTDDETLYHDTLTVPADGRLERENIVDTGPINVSAYVEGNPEFPFDRFFDFAGCRAARPVITVRNGVVTRIGKQDTCRPDEEPHD</sequence>
<comment type="caution">
    <text evidence="1">The sequence shown here is derived from an EMBL/GenBank/DDBJ whole genome shotgun (WGS) entry which is preliminary data.</text>
</comment>